<dbReference type="GO" id="GO:0008270">
    <property type="term" value="F:zinc ion binding"/>
    <property type="evidence" value="ECO:0007669"/>
    <property type="project" value="UniProtKB-KW"/>
</dbReference>
<evidence type="ECO:0000256" key="3">
    <source>
        <dbReference type="ARBA" id="ARBA00022443"/>
    </source>
</evidence>
<evidence type="ECO:0000256" key="5">
    <source>
        <dbReference type="ARBA" id="ARBA00022490"/>
    </source>
</evidence>
<feature type="domain" description="SH3" evidence="13">
    <location>
        <begin position="218"/>
        <end position="277"/>
    </location>
</feature>
<evidence type="ECO:0000256" key="10">
    <source>
        <dbReference type="ARBA" id="ARBA00023136"/>
    </source>
</evidence>
<dbReference type="InterPro" id="IPR002219">
    <property type="entry name" value="PKC_DAG/PE"/>
</dbReference>
<feature type="compositionally biased region" description="Polar residues" evidence="12">
    <location>
        <begin position="201"/>
        <end position="211"/>
    </location>
</feature>
<keyword evidence="3 11" id="KW-0728">SH3 domain</keyword>
<dbReference type="SMART" id="SM00109">
    <property type="entry name" value="C1"/>
    <property type="match status" value="1"/>
</dbReference>
<feature type="region of interest" description="Disordered" evidence="12">
    <location>
        <begin position="172"/>
        <end position="211"/>
    </location>
</feature>
<organism evidence="15 16">
    <name type="scientific">Microcaecilia unicolor</name>
    <dbReference type="NCBI Taxonomy" id="1415580"/>
    <lineage>
        <taxon>Eukaryota</taxon>
        <taxon>Metazoa</taxon>
        <taxon>Chordata</taxon>
        <taxon>Craniata</taxon>
        <taxon>Vertebrata</taxon>
        <taxon>Euteleostomi</taxon>
        <taxon>Amphibia</taxon>
        <taxon>Gymnophiona</taxon>
        <taxon>Siphonopidae</taxon>
        <taxon>Microcaecilia</taxon>
    </lineage>
</organism>
<dbReference type="InterPro" id="IPR039688">
    <property type="entry name" value="STAC1/2/3"/>
</dbReference>
<dbReference type="CDD" id="cd11985">
    <property type="entry name" value="SH3_Stac2_C"/>
    <property type="match status" value="1"/>
</dbReference>
<evidence type="ECO:0000256" key="9">
    <source>
        <dbReference type="ARBA" id="ARBA00022833"/>
    </source>
</evidence>
<evidence type="ECO:0000256" key="2">
    <source>
        <dbReference type="ARBA" id="ARBA00004496"/>
    </source>
</evidence>
<evidence type="ECO:0000259" key="13">
    <source>
        <dbReference type="PROSITE" id="PS50002"/>
    </source>
</evidence>
<evidence type="ECO:0000313" key="16">
    <source>
        <dbReference type="RefSeq" id="XP_030077624.1"/>
    </source>
</evidence>
<accession>A0A6P7ZVD9</accession>
<sequence>MTEITDKEGEPQGSDPPRPPGTKLQRFKRSLSLKTILRTKSVENFFLRSNSDLKLPSEVLLSPPVPAPPQSPPPVSTDTSLPAEQSPGTSQKTSALLKPLRTHSFQEYVFRKACPCELCHQLIAGNSKQGLRCRMCKTSVHLWCSEEVSHQQCMGKASTSFRRNFSSPLLVQDVQTSPKETPPVVFASPENEGPVSDDRSSGQGSLTSFKGSSRKEISPMYSYVALYKFLPQEINDLPLQPGERVMVIDDSNEDWWKGKSRDRVGFFPANFVQRVRLGESVWKCTKNFQGNKELGHLNIKESQICVGVGKMESSGFIKVASGKKRGLVPMDSLSEV</sequence>
<dbReference type="Pfam" id="PF00130">
    <property type="entry name" value="C1_1"/>
    <property type="match status" value="1"/>
</dbReference>
<dbReference type="InterPro" id="IPR035509">
    <property type="entry name" value="Stac2_SH3"/>
</dbReference>
<evidence type="ECO:0000256" key="12">
    <source>
        <dbReference type="SAM" id="MobiDB-lite"/>
    </source>
</evidence>
<dbReference type="SUPFAM" id="SSF50044">
    <property type="entry name" value="SH3-domain"/>
    <property type="match status" value="1"/>
</dbReference>
<evidence type="ECO:0000256" key="4">
    <source>
        <dbReference type="ARBA" id="ARBA00022475"/>
    </source>
</evidence>
<dbReference type="FunFam" id="2.30.30.40:FF:000221">
    <property type="entry name" value="SH3 and cysteine-rich domain-containing protein 2"/>
    <property type="match status" value="1"/>
</dbReference>
<proteinExistence type="predicted"/>
<dbReference type="InterPro" id="IPR046349">
    <property type="entry name" value="C1-like_sf"/>
</dbReference>
<evidence type="ECO:0000313" key="15">
    <source>
        <dbReference type="Proteomes" id="UP000515156"/>
    </source>
</evidence>
<dbReference type="Proteomes" id="UP000515156">
    <property type="component" value="Chromosome 12"/>
</dbReference>
<evidence type="ECO:0000256" key="1">
    <source>
        <dbReference type="ARBA" id="ARBA00004278"/>
    </source>
</evidence>
<dbReference type="CTD" id="342667"/>
<dbReference type="PANTHER" id="PTHR15135">
    <property type="entry name" value="STAC"/>
    <property type="match status" value="1"/>
</dbReference>
<keyword evidence="4" id="KW-1003">Cell membrane</keyword>
<dbReference type="Pfam" id="PF07653">
    <property type="entry name" value="SH3_2"/>
    <property type="match status" value="1"/>
</dbReference>
<feature type="compositionally biased region" description="Basic and acidic residues" evidence="12">
    <location>
        <begin position="1"/>
        <end position="10"/>
    </location>
</feature>
<dbReference type="PROSITE" id="PS50002">
    <property type="entry name" value="SH3"/>
    <property type="match status" value="1"/>
</dbReference>
<evidence type="ECO:0000256" key="7">
    <source>
        <dbReference type="ARBA" id="ARBA00022737"/>
    </source>
</evidence>
<dbReference type="InterPro" id="IPR001452">
    <property type="entry name" value="SH3_domain"/>
</dbReference>
<keyword evidence="9" id="KW-0862">Zinc</keyword>
<feature type="compositionally biased region" description="Polar residues" evidence="12">
    <location>
        <begin position="77"/>
        <end position="94"/>
    </location>
</feature>
<name>A0A6P7ZVD9_9AMPH</name>
<dbReference type="AlphaFoldDB" id="A0A6P7ZVD9"/>
<dbReference type="FunFam" id="3.30.60.20:FF:000022">
    <property type="entry name" value="SH3 and cysteine-rich domain-containing protein 3 isoform 2"/>
    <property type="match status" value="1"/>
</dbReference>
<keyword evidence="10" id="KW-0472">Membrane</keyword>
<evidence type="ECO:0000259" key="14">
    <source>
        <dbReference type="PROSITE" id="PS50081"/>
    </source>
</evidence>
<evidence type="ECO:0000256" key="8">
    <source>
        <dbReference type="ARBA" id="ARBA00022771"/>
    </source>
</evidence>
<dbReference type="SUPFAM" id="SSF57889">
    <property type="entry name" value="Cysteine-rich domain"/>
    <property type="match status" value="1"/>
</dbReference>
<dbReference type="GO" id="GO:0005737">
    <property type="term" value="C:cytoplasm"/>
    <property type="evidence" value="ECO:0007669"/>
    <property type="project" value="UniProtKB-SubCell"/>
</dbReference>
<keyword evidence="5" id="KW-0963">Cytoplasm</keyword>
<feature type="domain" description="Phorbol-ester/DAG-type" evidence="14">
    <location>
        <begin position="102"/>
        <end position="153"/>
    </location>
</feature>
<gene>
    <name evidence="16" type="primary">STAC2</name>
</gene>
<reference evidence="16" key="1">
    <citation type="submission" date="2025-08" db="UniProtKB">
        <authorList>
            <consortium name="RefSeq"/>
        </authorList>
    </citation>
    <scope>IDENTIFICATION</scope>
</reference>
<dbReference type="PROSITE" id="PS50081">
    <property type="entry name" value="ZF_DAG_PE_2"/>
    <property type="match status" value="1"/>
</dbReference>
<feature type="region of interest" description="Disordered" evidence="12">
    <location>
        <begin position="1"/>
        <end position="27"/>
    </location>
</feature>
<dbReference type="PROSITE" id="PS00479">
    <property type="entry name" value="ZF_DAG_PE_1"/>
    <property type="match status" value="1"/>
</dbReference>
<keyword evidence="6" id="KW-0479">Metal-binding</keyword>
<protein>
    <submittedName>
        <fullName evidence="16">SH3 and cysteine-rich domain-containing protein 2 isoform X2</fullName>
    </submittedName>
</protein>
<keyword evidence="8" id="KW-0863">Zinc-finger</keyword>
<dbReference type="InterPro" id="IPR036028">
    <property type="entry name" value="SH3-like_dom_sf"/>
</dbReference>
<dbReference type="PRINTS" id="PR00452">
    <property type="entry name" value="SH3DOMAIN"/>
</dbReference>
<keyword evidence="15" id="KW-1185">Reference proteome</keyword>
<dbReference type="CDD" id="cd20881">
    <property type="entry name" value="C1_Stac2"/>
    <property type="match status" value="1"/>
</dbReference>
<dbReference type="RefSeq" id="XP_030077624.1">
    <property type="nucleotide sequence ID" value="XM_030221764.1"/>
</dbReference>
<dbReference type="GO" id="GO:1903078">
    <property type="term" value="P:positive regulation of protein localization to plasma membrane"/>
    <property type="evidence" value="ECO:0007669"/>
    <property type="project" value="TreeGrafter"/>
</dbReference>
<dbReference type="Pfam" id="PF14604">
    <property type="entry name" value="SH3_9"/>
    <property type="match status" value="1"/>
</dbReference>
<feature type="compositionally biased region" description="Pro residues" evidence="12">
    <location>
        <begin position="63"/>
        <end position="75"/>
    </location>
</feature>
<dbReference type="GO" id="GO:0042383">
    <property type="term" value="C:sarcolemma"/>
    <property type="evidence" value="ECO:0007669"/>
    <property type="project" value="UniProtKB-SubCell"/>
</dbReference>
<dbReference type="PRINTS" id="PR00499">
    <property type="entry name" value="P67PHOX"/>
</dbReference>
<dbReference type="Gene3D" id="3.30.60.20">
    <property type="match status" value="1"/>
</dbReference>
<dbReference type="Gene3D" id="2.30.30.40">
    <property type="entry name" value="SH3 Domains"/>
    <property type="match status" value="1"/>
</dbReference>
<dbReference type="PANTHER" id="PTHR15135:SF5">
    <property type="entry name" value="SH3 AND CYSTEINE-RICH DOMAIN-CONTAINING PROTEIN 2"/>
    <property type="match status" value="1"/>
</dbReference>
<dbReference type="GeneID" id="115482172"/>
<feature type="region of interest" description="Disordered" evidence="12">
    <location>
        <begin position="60"/>
        <end position="95"/>
    </location>
</feature>
<keyword evidence="7" id="KW-0677">Repeat</keyword>
<evidence type="ECO:0000256" key="11">
    <source>
        <dbReference type="PROSITE-ProRule" id="PRU00192"/>
    </source>
</evidence>
<dbReference type="GO" id="GO:0003009">
    <property type="term" value="P:skeletal muscle contraction"/>
    <property type="evidence" value="ECO:0007669"/>
    <property type="project" value="TreeGrafter"/>
</dbReference>
<comment type="subcellular location">
    <subcellularLocation>
        <location evidence="1">Cell membrane</location>
        <location evidence="1">Sarcolemma</location>
        <topology evidence="1">Peripheral membrane protein</topology>
        <orientation evidence="1">Cytoplasmic side</orientation>
    </subcellularLocation>
    <subcellularLocation>
        <location evidence="2">Cytoplasm</location>
    </subcellularLocation>
</comment>
<dbReference type="SMART" id="SM00326">
    <property type="entry name" value="SH3"/>
    <property type="match status" value="1"/>
</dbReference>
<evidence type="ECO:0000256" key="6">
    <source>
        <dbReference type="ARBA" id="ARBA00022723"/>
    </source>
</evidence>